<dbReference type="AlphaFoldDB" id="V9EYD4"/>
<proteinExistence type="predicted"/>
<sequence>MIGPWHWSYAFVGSSNTSIRGCGGNGDSRKLEQLQTKA</sequence>
<evidence type="ECO:0000313" key="1">
    <source>
        <dbReference type="EMBL" id="ETI44300.1"/>
    </source>
</evidence>
<dbReference type="Proteomes" id="UP000018721">
    <property type="component" value="Unassembled WGS sequence"/>
</dbReference>
<dbReference type="EMBL" id="ANIZ01001889">
    <property type="protein sequence ID" value="ETI44300.1"/>
    <property type="molecule type" value="Genomic_DNA"/>
</dbReference>
<name>V9EYD4_PHYNI</name>
<evidence type="ECO:0000313" key="2">
    <source>
        <dbReference type="Proteomes" id="UP000018721"/>
    </source>
</evidence>
<comment type="caution">
    <text evidence="1">The sequence shown here is derived from an EMBL/GenBank/DDBJ whole genome shotgun (WGS) entry which is preliminary data.</text>
</comment>
<reference evidence="1 2" key="1">
    <citation type="submission" date="2013-11" db="EMBL/GenBank/DDBJ databases">
        <title>The Genome Sequence of Phytophthora parasitica P1569.</title>
        <authorList>
            <consortium name="The Broad Institute Genomics Platform"/>
            <person name="Russ C."/>
            <person name="Tyler B."/>
            <person name="Panabieres F."/>
            <person name="Shan W."/>
            <person name="Tripathy S."/>
            <person name="Grunwald N."/>
            <person name="Machado M."/>
            <person name="Johnson C.S."/>
            <person name="Arredondo F."/>
            <person name="Hong C."/>
            <person name="Coffey M."/>
            <person name="Young S.K."/>
            <person name="Zeng Q."/>
            <person name="Gargeya S."/>
            <person name="Fitzgerald M."/>
            <person name="Abouelleil A."/>
            <person name="Alvarado L."/>
            <person name="Chapman S.B."/>
            <person name="Gainer-Dewar J."/>
            <person name="Goldberg J."/>
            <person name="Griggs A."/>
            <person name="Gujja S."/>
            <person name="Hansen M."/>
            <person name="Howarth C."/>
            <person name="Imamovic A."/>
            <person name="Ireland A."/>
            <person name="Larimer J."/>
            <person name="McCowan C."/>
            <person name="Murphy C."/>
            <person name="Pearson M."/>
            <person name="Poon T.W."/>
            <person name="Priest M."/>
            <person name="Roberts A."/>
            <person name="Saif S."/>
            <person name="Shea T."/>
            <person name="Sykes S."/>
            <person name="Wortman J."/>
            <person name="Nusbaum C."/>
            <person name="Birren B."/>
        </authorList>
    </citation>
    <scope>NUCLEOTIDE SEQUENCE [LARGE SCALE GENOMIC DNA]</scope>
    <source>
        <strain evidence="1 2">P1569</strain>
    </source>
</reference>
<gene>
    <name evidence="1" type="ORF">F443_10996</name>
</gene>
<accession>V9EYD4</accession>
<protein>
    <submittedName>
        <fullName evidence="1">Uncharacterized protein</fullName>
    </submittedName>
</protein>
<keyword evidence="2" id="KW-1185">Reference proteome</keyword>
<dbReference type="HOGENOM" id="CLU_3336697_0_0_1"/>
<organism evidence="1 2">
    <name type="scientific">Phytophthora nicotianae P1569</name>
    <dbReference type="NCBI Taxonomy" id="1317065"/>
    <lineage>
        <taxon>Eukaryota</taxon>
        <taxon>Sar</taxon>
        <taxon>Stramenopiles</taxon>
        <taxon>Oomycota</taxon>
        <taxon>Peronosporomycetes</taxon>
        <taxon>Peronosporales</taxon>
        <taxon>Peronosporaceae</taxon>
        <taxon>Phytophthora</taxon>
    </lineage>
</organism>